<sequence>MWRLPLSGSLTTESRASNHLVSVQV</sequence>
<evidence type="ECO:0000313" key="3">
    <source>
        <dbReference type="Proteomes" id="UP000015104"/>
    </source>
</evidence>
<accession>T1JVF8</accession>
<dbReference type="EMBL" id="CAEY01000794">
    <property type="status" value="NOT_ANNOTATED_CDS"/>
    <property type="molecule type" value="Genomic_DNA"/>
</dbReference>
<keyword evidence="3" id="KW-1185">Reference proteome</keyword>
<reference evidence="2" key="2">
    <citation type="submission" date="2015-06" db="UniProtKB">
        <authorList>
            <consortium name="EnsemblMetazoa"/>
        </authorList>
    </citation>
    <scope>IDENTIFICATION</scope>
</reference>
<dbReference type="EnsemblMetazoa" id="tetur02g04450.1">
    <property type="protein sequence ID" value="tetur02g04450.1"/>
    <property type="gene ID" value="tetur02g04450"/>
</dbReference>
<name>T1JVF8_TETUR</name>
<dbReference type="Proteomes" id="UP000015104">
    <property type="component" value="Unassembled WGS sequence"/>
</dbReference>
<evidence type="ECO:0000256" key="1">
    <source>
        <dbReference type="SAM" id="MobiDB-lite"/>
    </source>
</evidence>
<reference evidence="3" key="1">
    <citation type="submission" date="2011-08" db="EMBL/GenBank/DDBJ databases">
        <authorList>
            <person name="Rombauts S."/>
        </authorList>
    </citation>
    <scope>NUCLEOTIDE SEQUENCE</scope>
    <source>
        <strain evidence="3">London</strain>
    </source>
</reference>
<feature type="compositionally biased region" description="Polar residues" evidence="1">
    <location>
        <begin position="8"/>
        <end position="25"/>
    </location>
</feature>
<organism evidence="2 3">
    <name type="scientific">Tetranychus urticae</name>
    <name type="common">Two-spotted spider mite</name>
    <dbReference type="NCBI Taxonomy" id="32264"/>
    <lineage>
        <taxon>Eukaryota</taxon>
        <taxon>Metazoa</taxon>
        <taxon>Ecdysozoa</taxon>
        <taxon>Arthropoda</taxon>
        <taxon>Chelicerata</taxon>
        <taxon>Arachnida</taxon>
        <taxon>Acari</taxon>
        <taxon>Acariformes</taxon>
        <taxon>Trombidiformes</taxon>
        <taxon>Prostigmata</taxon>
        <taxon>Eleutherengona</taxon>
        <taxon>Raphignathae</taxon>
        <taxon>Tetranychoidea</taxon>
        <taxon>Tetranychidae</taxon>
        <taxon>Tetranychus</taxon>
    </lineage>
</organism>
<protein>
    <submittedName>
        <fullName evidence="2">Uncharacterized protein</fullName>
    </submittedName>
</protein>
<dbReference type="HOGENOM" id="CLU_3419627_0_0_1"/>
<proteinExistence type="predicted"/>
<evidence type="ECO:0000313" key="2">
    <source>
        <dbReference type="EnsemblMetazoa" id="tetur02g04450.1"/>
    </source>
</evidence>
<feature type="region of interest" description="Disordered" evidence="1">
    <location>
        <begin position="1"/>
        <end position="25"/>
    </location>
</feature>
<dbReference type="AlphaFoldDB" id="T1JVF8"/>